<reference evidence="2" key="1">
    <citation type="submission" date="2015-02" db="EMBL/GenBank/DDBJ databases">
        <title>Genome sequencing for Strongylocentrotus purpuratus.</title>
        <authorList>
            <person name="Murali S."/>
            <person name="Liu Y."/>
            <person name="Vee V."/>
            <person name="English A."/>
            <person name="Wang M."/>
            <person name="Skinner E."/>
            <person name="Han Y."/>
            <person name="Muzny D.M."/>
            <person name="Worley K.C."/>
            <person name="Gibbs R.A."/>
        </authorList>
    </citation>
    <scope>NUCLEOTIDE SEQUENCE</scope>
</reference>
<evidence type="ECO:0000313" key="2">
    <source>
        <dbReference type="Proteomes" id="UP000007110"/>
    </source>
</evidence>
<dbReference type="AlphaFoldDB" id="A0A7M7PAZ0"/>
<dbReference type="GO" id="GO:0016192">
    <property type="term" value="P:vesicle-mediated transport"/>
    <property type="evidence" value="ECO:0007669"/>
    <property type="project" value="InterPro"/>
</dbReference>
<dbReference type="GeneID" id="587325"/>
<dbReference type="OrthoDB" id="2113814at2759"/>
<dbReference type="PANTHER" id="PTHR10292">
    <property type="entry name" value="CLATHRIN HEAVY CHAIN RELATED"/>
    <property type="match status" value="1"/>
</dbReference>
<dbReference type="GO" id="GO:0030132">
    <property type="term" value="C:clathrin coat of coated pit"/>
    <property type="evidence" value="ECO:0007669"/>
    <property type="project" value="InterPro"/>
</dbReference>
<dbReference type="KEGG" id="spu:587325"/>
<organism evidence="1 2">
    <name type="scientific">Strongylocentrotus purpuratus</name>
    <name type="common">Purple sea urchin</name>
    <dbReference type="NCBI Taxonomy" id="7668"/>
    <lineage>
        <taxon>Eukaryota</taxon>
        <taxon>Metazoa</taxon>
        <taxon>Echinodermata</taxon>
        <taxon>Eleutherozoa</taxon>
        <taxon>Echinozoa</taxon>
        <taxon>Echinoidea</taxon>
        <taxon>Euechinoidea</taxon>
        <taxon>Echinacea</taxon>
        <taxon>Camarodonta</taxon>
        <taxon>Echinidea</taxon>
        <taxon>Strongylocentrotidae</taxon>
        <taxon>Strongylocentrotus</taxon>
    </lineage>
</organism>
<sequence>MDRAGDGPLMSIQQVFQLSSYGVKSEQVTFPRVTASSHRWICCRHTSKKKKRDNCVTAINLTRRTPRALTWPCSADSAMMNPRKPWLALKAGKHFQIFNIVAEKQLYRCTMKDEVQYWSWLNDDVIGIVGSKFIYHWDLSPLGFSCPMKAFPRHGRLNFCQIVGYKADPSFRWFAVLGLYRDYEDGDSNSVSGVVQIYSATADRSQCIDAQAMSFATYRRSDNKNSNSVLIIVNRQASLQGKLHIIELGPYLDGNCCLTNHSEQVNFDDDERYDFPVSVQVSSSHGLVYILTKMGRVKLCDLETGTFLSSCIASHLTVFTCMPDTDGRRILGVSRCGRLLSMGVKEKALVSHVRTVLKRPAIADRLERTFSETL</sequence>
<keyword evidence="2" id="KW-1185">Reference proteome</keyword>
<dbReference type="InterPro" id="IPR016025">
    <property type="entry name" value="Clathrin_H-chain_N"/>
</dbReference>
<dbReference type="GO" id="GO:0005198">
    <property type="term" value="F:structural molecule activity"/>
    <property type="evidence" value="ECO:0007669"/>
    <property type="project" value="InterPro"/>
</dbReference>
<dbReference type="Gene3D" id="2.130.10.110">
    <property type="entry name" value="Clathrin heavy-chain terminal domain"/>
    <property type="match status" value="1"/>
</dbReference>
<dbReference type="OMA" id="YGYLYLC"/>
<reference evidence="1" key="2">
    <citation type="submission" date="2021-01" db="UniProtKB">
        <authorList>
            <consortium name="EnsemblMetazoa"/>
        </authorList>
    </citation>
    <scope>IDENTIFICATION</scope>
</reference>
<dbReference type="EnsemblMetazoa" id="XM_030992189">
    <property type="protein sequence ID" value="XP_030848049"/>
    <property type="gene ID" value="LOC587325"/>
</dbReference>
<dbReference type="RefSeq" id="XP_030848049.1">
    <property type="nucleotide sequence ID" value="XM_030992189.1"/>
</dbReference>
<dbReference type="InParanoid" id="A0A7M7PAZ0"/>
<proteinExistence type="predicted"/>
<evidence type="ECO:0000313" key="1">
    <source>
        <dbReference type="EnsemblMetazoa" id="XP_030848049"/>
    </source>
</evidence>
<dbReference type="Proteomes" id="UP000007110">
    <property type="component" value="Unassembled WGS sequence"/>
</dbReference>
<protein>
    <submittedName>
        <fullName evidence="1">Uncharacterized protein</fullName>
    </submittedName>
</protein>
<dbReference type="SUPFAM" id="SSF50989">
    <property type="entry name" value="Clathrin heavy-chain terminal domain"/>
    <property type="match status" value="1"/>
</dbReference>
<dbReference type="GO" id="GO:0006886">
    <property type="term" value="P:intracellular protein transport"/>
    <property type="evidence" value="ECO:0007669"/>
    <property type="project" value="InterPro"/>
</dbReference>
<name>A0A7M7PAZ0_STRPU</name>
<dbReference type="GO" id="GO:0030130">
    <property type="term" value="C:clathrin coat of trans-Golgi network vesicle"/>
    <property type="evidence" value="ECO:0007669"/>
    <property type="project" value="InterPro"/>
</dbReference>
<accession>A0A7M7PAZ0</accession>
<dbReference type="PANTHER" id="PTHR10292:SF1">
    <property type="entry name" value="CLATHRIN HEAVY CHAIN"/>
    <property type="match status" value="1"/>
</dbReference>